<protein>
    <submittedName>
        <fullName evidence="1">Uncharacterized protein</fullName>
    </submittedName>
</protein>
<accession>A0A7W2AHZ6</accession>
<dbReference type="AlphaFoldDB" id="A0A7W2AHZ6"/>
<reference evidence="1 2" key="1">
    <citation type="submission" date="2020-07" db="EMBL/GenBank/DDBJ databases">
        <authorList>
            <person name="Feng H."/>
        </authorList>
    </citation>
    <scope>NUCLEOTIDE SEQUENCE [LARGE SCALE GENOMIC DNA]</scope>
    <source>
        <strain evidence="2">s-11</strain>
    </source>
</reference>
<name>A0A7W2AHZ6_9BACL</name>
<keyword evidence="2" id="KW-1185">Reference proteome</keyword>
<evidence type="ECO:0000313" key="1">
    <source>
        <dbReference type="EMBL" id="MBA4543717.1"/>
    </source>
</evidence>
<dbReference type="EMBL" id="JACEIP010000020">
    <property type="protein sequence ID" value="MBA4543717.1"/>
    <property type="molecule type" value="Genomic_DNA"/>
</dbReference>
<dbReference type="Proteomes" id="UP000530514">
    <property type="component" value="Unassembled WGS sequence"/>
</dbReference>
<evidence type="ECO:0000313" key="2">
    <source>
        <dbReference type="Proteomes" id="UP000530514"/>
    </source>
</evidence>
<gene>
    <name evidence="1" type="ORF">H1164_12535</name>
</gene>
<proteinExistence type="predicted"/>
<sequence>MPPKFVLGCRPEAGWYRARTGAVLSQKPLLLWSANPQGTSELEHW</sequence>
<organism evidence="1 2">
    <name type="scientific">Thermoactinomyces daqus</name>
    <dbReference type="NCBI Taxonomy" id="1329516"/>
    <lineage>
        <taxon>Bacteria</taxon>
        <taxon>Bacillati</taxon>
        <taxon>Bacillota</taxon>
        <taxon>Bacilli</taxon>
        <taxon>Bacillales</taxon>
        <taxon>Thermoactinomycetaceae</taxon>
        <taxon>Thermoactinomyces</taxon>
    </lineage>
</organism>
<comment type="caution">
    <text evidence="1">The sequence shown here is derived from an EMBL/GenBank/DDBJ whole genome shotgun (WGS) entry which is preliminary data.</text>
</comment>